<protein>
    <recommendedName>
        <fullName evidence="3">Transposase</fullName>
    </recommendedName>
</protein>
<proteinExistence type="predicted"/>
<dbReference type="EMBL" id="BAABLK010000094">
    <property type="protein sequence ID" value="GAA5229100.1"/>
    <property type="molecule type" value="Genomic_DNA"/>
</dbReference>
<evidence type="ECO:0008006" key="3">
    <source>
        <dbReference type="Google" id="ProtNLM"/>
    </source>
</evidence>
<keyword evidence="2" id="KW-1185">Reference proteome</keyword>
<dbReference type="RefSeq" id="WP_345469185.1">
    <property type="nucleotide sequence ID" value="NZ_BAABLK010000094.1"/>
</dbReference>
<dbReference type="Proteomes" id="UP001501257">
    <property type="component" value="Unassembled WGS sequence"/>
</dbReference>
<organism evidence="1 2">
    <name type="scientific">Paeniglutamicibacter antarcticus</name>
    <dbReference type="NCBI Taxonomy" id="494023"/>
    <lineage>
        <taxon>Bacteria</taxon>
        <taxon>Bacillati</taxon>
        <taxon>Actinomycetota</taxon>
        <taxon>Actinomycetes</taxon>
        <taxon>Micrococcales</taxon>
        <taxon>Micrococcaceae</taxon>
        <taxon>Paeniglutamicibacter</taxon>
    </lineage>
</organism>
<comment type="caution">
    <text evidence="1">The sequence shown here is derived from an EMBL/GenBank/DDBJ whole genome shotgun (WGS) entry which is preliminary data.</text>
</comment>
<reference evidence="2" key="1">
    <citation type="journal article" date="2019" name="Int. J. Syst. Evol. Microbiol.">
        <title>The Global Catalogue of Microorganisms (GCM) 10K type strain sequencing project: providing services to taxonomists for standard genome sequencing and annotation.</title>
        <authorList>
            <consortium name="The Broad Institute Genomics Platform"/>
            <consortium name="The Broad Institute Genome Sequencing Center for Infectious Disease"/>
            <person name="Wu L."/>
            <person name="Ma J."/>
        </authorList>
    </citation>
    <scope>NUCLEOTIDE SEQUENCE [LARGE SCALE GENOMIC DNA]</scope>
    <source>
        <strain evidence="2">JCM 18952</strain>
    </source>
</reference>
<name>A0ABP9TUN8_9MICC</name>
<evidence type="ECO:0000313" key="2">
    <source>
        <dbReference type="Proteomes" id="UP001501257"/>
    </source>
</evidence>
<gene>
    <name evidence="1" type="ORF">GCM10025778_36390</name>
</gene>
<sequence>MFERTFIGLDVHAKTIVACALDTATGEVIRAKMNPDPVAVLAWIQTLAAPVQVVYEAGPPGMAYPGS</sequence>
<accession>A0ABP9TUN8</accession>
<evidence type="ECO:0000313" key="1">
    <source>
        <dbReference type="EMBL" id="GAA5229100.1"/>
    </source>
</evidence>